<comment type="caution">
    <text evidence="2">The sequence shown here is derived from an EMBL/GenBank/DDBJ whole genome shotgun (WGS) entry which is preliminary data.</text>
</comment>
<evidence type="ECO:0000313" key="3">
    <source>
        <dbReference type="Proteomes" id="UP000285060"/>
    </source>
</evidence>
<organism evidence="2 3">
    <name type="scientific">Aphanomyces invadans</name>
    <dbReference type="NCBI Taxonomy" id="157072"/>
    <lineage>
        <taxon>Eukaryota</taxon>
        <taxon>Sar</taxon>
        <taxon>Stramenopiles</taxon>
        <taxon>Oomycota</taxon>
        <taxon>Saprolegniomycetes</taxon>
        <taxon>Saprolegniales</taxon>
        <taxon>Verrucalvaceae</taxon>
        <taxon>Aphanomyces</taxon>
    </lineage>
</organism>
<keyword evidence="3" id="KW-1185">Reference proteome</keyword>
<gene>
    <name evidence="2" type="ORF">DYB32_000428</name>
</gene>
<dbReference type="VEuPathDB" id="FungiDB:H310_00116"/>
<sequence length="358" mass="39559">MLPFIRNFIRNGLTPVDSSTMLSRHARLVARTLRRPVTARRVASNAKTANEKGVEGKAADAIENKVAIEATENKVAAETTKGTPPADNATPRPGFFSRHPEIFFLAGLLGIGGYIYRSSVNNKKFNAVQNDLAEKTPISPFEAYELRSQNSITYATITIRVIFDTEIIERCFYCRPEVFDAVKKQAKRYFPSNEATVAEFDLCLGTVLQGTAMKNTNANGKVDVNLLLVAFSLAVKGSVDERLESLFALPLASKPTDDATLTKAQIEKVLGYVLDTFQVPSEKRVVALEDKAYPYQEYAVATPDQLLDAAVSVSIKAKTIDEGTEQFNMDQFALLMKSKAICIWGECYNSSSKKRMKN</sequence>
<dbReference type="AlphaFoldDB" id="A0A418BA65"/>
<name>A0A418BA65_9STRA</name>
<dbReference type="EMBL" id="QUSY01000009">
    <property type="protein sequence ID" value="RHY35088.1"/>
    <property type="molecule type" value="Genomic_DNA"/>
</dbReference>
<accession>A0A418BA65</accession>
<feature type="region of interest" description="Disordered" evidence="1">
    <location>
        <begin position="75"/>
        <end position="94"/>
    </location>
</feature>
<reference evidence="2 3" key="1">
    <citation type="submission" date="2018-08" db="EMBL/GenBank/DDBJ databases">
        <title>Aphanomyces genome sequencing and annotation.</title>
        <authorList>
            <person name="Minardi D."/>
            <person name="Oidtmann B."/>
            <person name="Van Der Giezen M."/>
            <person name="Studholme D.J."/>
        </authorList>
    </citation>
    <scope>NUCLEOTIDE SEQUENCE [LARGE SCALE GENOMIC DNA]</scope>
    <source>
        <strain evidence="2 3">NJM0002</strain>
    </source>
</reference>
<proteinExistence type="predicted"/>
<evidence type="ECO:0000313" key="2">
    <source>
        <dbReference type="EMBL" id="RHY35088.1"/>
    </source>
</evidence>
<protein>
    <submittedName>
        <fullName evidence="2">Uncharacterized protein</fullName>
    </submittedName>
</protein>
<evidence type="ECO:0000256" key="1">
    <source>
        <dbReference type="SAM" id="MobiDB-lite"/>
    </source>
</evidence>
<dbReference type="Proteomes" id="UP000285060">
    <property type="component" value="Unassembled WGS sequence"/>
</dbReference>